<dbReference type="PANTHER" id="PTHR30024:SF46">
    <property type="entry name" value="ABC TRANSPORTER, SUBSTRATE-BINDING LIPOPROTEIN"/>
    <property type="match status" value="1"/>
</dbReference>
<reference evidence="2 3" key="1">
    <citation type="submission" date="2021-03" db="EMBL/GenBank/DDBJ databases">
        <title>Human Oral Microbial Genomes.</title>
        <authorList>
            <person name="Johnston C.D."/>
            <person name="Chen T."/>
            <person name="Dewhirst F.E."/>
        </authorList>
    </citation>
    <scope>NUCLEOTIDE SEQUENCE [LARGE SCALE GENOMIC DNA]</scope>
    <source>
        <strain evidence="2 3">DSMZ 100122</strain>
    </source>
</reference>
<feature type="chain" id="PRO_5047545988" evidence="1">
    <location>
        <begin position="22"/>
        <end position="346"/>
    </location>
</feature>
<dbReference type="SUPFAM" id="SSF53850">
    <property type="entry name" value="Periplasmic binding protein-like II"/>
    <property type="match status" value="1"/>
</dbReference>
<protein>
    <submittedName>
        <fullName evidence="2">ABC transporter substrate-binding protein</fullName>
    </submittedName>
</protein>
<organism evidence="2 3">
    <name type="scientific">Arachnia rubra</name>
    <dbReference type="NCBI Taxonomy" id="1547448"/>
    <lineage>
        <taxon>Bacteria</taxon>
        <taxon>Bacillati</taxon>
        <taxon>Actinomycetota</taxon>
        <taxon>Actinomycetes</taxon>
        <taxon>Propionibacteriales</taxon>
        <taxon>Propionibacteriaceae</taxon>
        <taxon>Arachnia</taxon>
    </lineage>
</organism>
<proteinExistence type="predicted"/>
<dbReference type="PANTHER" id="PTHR30024">
    <property type="entry name" value="ALIPHATIC SULFONATES-BINDING PROTEIN-RELATED"/>
    <property type="match status" value="1"/>
</dbReference>
<sequence>MKRRSLFTLAGLGLLGTAGLAGCSQQSNSSPSQTGSPSKLETLRVHVPTTLAFMAPMASFGTLGKLDGLVGKTDVQNWTDVEVMKSLIVNGETDLVATPSYASANLFNKGLPIRLAAITVWGMLYVLGPEGSSAQGVEGLKGKKVAVPMPNNMPDLVFRYLMTQSGISLDGGAEGIEVAKYEQASEIVQPLLSGQIEYAVLPEHVATVVQGKAKEAGKTLDRTLNLQELWGSVTGRQARFPMAGVVMPSKLADSDKALVGGVFNELDAAVAQVNALDEKALAAITQKTEVPEAVVKSVVPRLQLEVVPAQRAKDDLVDFYTRLTTLSPDIVGGKMPADDFYLADPR</sequence>
<name>A0ABX7Y749_9ACTN</name>
<evidence type="ECO:0000313" key="3">
    <source>
        <dbReference type="Proteomes" id="UP000678513"/>
    </source>
</evidence>
<evidence type="ECO:0000256" key="1">
    <source>
        <dbReference type="SAM" id="SignalP"/>
    </source>
</evidence>
<keyword evidence="1" id="KW-0732">Signal</keyword>
<dbReference type="Gene3D" id="3.40.190.10">
    <property type="entry name" value="Periplasmic binding protein-like II"/>
    <property type="match status" value="2"/>
</dbReference>
<dbReference type="InterPro" id="IPR027024">
    <property type="entry name" value="UCP027386_ABC_sbc_TM0202"/>
</dbReference>
<accession>A0ABX7Y749</accession>
<keyword evidence="3" id="KW-1185">Reference proteome</keyword>
<dbReference type="RefSeq" id="WP_212324124.1">
    <property type="nucleotide sequence ID" value="NZ_AP024463.1"/>
</dbReference>
<dbReference type="Proteomes" id="UP000678513">
    <property type="component" value="Chromosome"/>
</dbReference>
<gene>
    <name evidence="2" type="ORF">J5A65_00910</name>
</gene>
<dbReference type="EMBL" id="CP072384">
    <property type="protein sequence ID" value="QUC08348.1"/>
    <property type="molecule type" value="Genomic_DNA"/>
</dbReference>
<dbReference type="PROSITE" id="PS51257">
    <property type="entry name" value="PROKAR_LIPOPROTEIN"/>
    <property type="match status" value="1"/>
</dbReference>
<evidence type="ECO:0000313" key="2">
    <source>
        <dbReference type="EMBL" id="QUC08348.1"/>
    </source>
</evidence>
<feature type="signal peptide" evidence="1">
    <location>
        <begin position="1"/>
        <end position="21"/>
    </location>
</feature>
<dbReference type="PIRSF" id="PIRSF027386">
    <property type="entry name" value="UCP027386_ABC_sbc_TM0202"/>
    <property type="match status" value="1"/>
</dbReference>